<keyword evidence="3" id="KW-1003">Cell membrane</keyword>
<comment type="similarity">
    <text evidence="8">Belongs to the ABC transporter superfamily. Drug exporter-1 (DrugE1) (TC 3.A.1.105) family.</text>
</comment>
<evidence type="ECO:0000256" key="4">
    <source>
        <dbReference type="ARBA" id="ARBA00022741"/>
    </source>
</evidence>
<dbReference type="NCBIfam" id="TIGR01188">
    <property type="entry name" value="drrA"/>
    <property type="match status" value="1"/>
</dbReference>
<evidence type="ECO:0000256" key="2">
    <source>
        <dbReference type="ARBA" id="ARBA00022448"/>
    </source>
</evidence>
<evidence type="ECO:0000313" key="11">
    <source>
        <dbReference type="Proteomes" id="UP001059773"/>
    </source>
</evidence>
<sequence length="329" mass="36720">MNNKQPDASTELAIEAKGLVKKFGRNIVVDHINLNIPKGTIFGFLGPNGSGKTTTVRMLSTLLPMNGGTVKVFGNDLENESKEVRKRISLAGQYASLDEDLTGMENLLIIARLLGYSRSQAKKRAETLLRLFKMEEAAKRQVKNYSGGMRRRIDIAGSIVKVPDILFLDEPTTGLDPESRNQVWSIIRSLKDAGTTVFLTTQYLEEADYLADRIAIIKEGKMIAEGTTAELKASLKTGILRIRFPGLKERHKADKILSPLFASSASENPLELLFEMENSQEAMEEIRKLEKEKVVINEFSFGQPSLDEVFLQLTSYSSFQEDQRKEGAN</sequence>
<dbReference type="InterPro" id="IPR017871">
    <property type="entry name" value="ABC_transporter-like_CS"/>
</dbReference>
<evidence type="ECO:0000256" key="7">
    <source>
        <dbReference type="ARBA" id="ARBA00023136"/>
    </source>
</evidence>
<proteinExistence type="inferred from homology"/>
<dbReference type="InterPro" id="IPR003439">
    <property type="entry name" value="ABC_transporter-like_ATP-bd"/>
</dbReference>
<dbReference type="Gene3D" id="3.40.50.300">
    <property type="entry name" value="P-loop containing nucleotide triphosphate hydrolases"/>
    <property type="match status" value="1"/>
</dbReference>
<dbReference type="PROSITE" id="PS00211">
    <property type="entry name" value="ABC_TRANSPORTER_1"/>
    <property type="match status" value="1"/>
</dbReference>
<dbReference type="EMBL" id="CP101914">
    <property type="protein sequence ID" value="UUI05460.1"/>
    <property type="molecule type" value="Genomic_DNA"/>
</dbReference>
<keyword evidence="5 10" id="KW-0067">ATP-binding</keyword>
<dbReference type="Proteomes" id="UP001059773">
    <property type="component" value="Chromosome"/>
</dbReference>
<dbReference type="InterPro" id="IPR025302">
    <property type="entry name" value="DrrA1/2-like_C"/>
</dbReference>
<dbReference type="SUPFAM" id="SSF52540">
    <property type="entry name" value="P-loop containing nucleoside triphosphate hydrolases"/>
    <property type="match status" value="1"/>
</dbReference>
<evidence type="ECO:0000259" key="9">
    <source>
        <dbReference type="PROSITE" id="PS50893"/>
    </source>
</evidence>
<keyword evidence="11" id="KW-1185">Reference proteome</keyword>
<dbReference type="Pfam" id="PF00005">
    <property type="entry name" value="ABC_tran"/>
    <property type="match status" value="1"/>
</dbReference>
<evidence type="ECO:0000256" key="3">
    <source>
        <dbReference type="ARBA" id="ARBA00022475"/>
    </source>
</evidence>
<keyword evidence="2" id="KW-0813">Transport</keyword>
<keyword evidence="6" id="KW-1278">Translocase</keyword>
<organism evidence="10 11">
    <name type="scientific">Oceanobacillus jeddahense</name>
    <dbReference type="NCBI Taxonomy" id="1462527"/>
    <lineage>
        <taxon>Bacteria</taxon>
        <taxon>Bacillati</taxon>
        <taxon>Bacillota</taxon>
        <taxon>Bacilli</taxon>
        <taxon>Bacillales</taxon>
        <taxon>Bacillaceae</taxon>
        <taxon>Oceanobacillus</taxon>
    </lineage>
</organism>
<dbReference type="InterPro" id="IPR003593">
    <property type="entry name" value="AAA+_ATPase"/>
</dbReference>
<evidence type="ECO:0000313" key="10">
    <source>
        <dbReference type="EMBL" id="UUI05460.1"/>
    </source>
</evidence>
<protein>
    <submittedName>
        <fullName evidence="10">ATP-binding cassette domain-containing protein</fullName>
    </submittedName>
</protein>
<reference evidence="10" key="1">
    <citation type="submission" date="2022-07" db="EMBL/GenBank/DDBJ databases">
        <title>FELIX.</title>
        <authorList>
            <person name="Wan K.H."/>
            <person name="Park S."/>
            <person name="Lawrence Q."/>
            <person name="Eichenberger J.P."/>
            <person name="Booth B.W."/>
            <person name="Piaggio A.J."/>
            <person name="Chandler J.C."/>
            <person name="Franklin A.B."/>
            <person name="Celniker S.E."/>
        </authorList>
    </citation>
    <scope>NUCLEOTIDE SEQUENCE</scope>
    <source>
        <strain evidence="10">QA-1986 374</strain>
    </source>
</reference>
<keyword evidence="7" id="KW-0472">Membrane</keyword>
<dbReference type="InterPro" id="IPR005894">
    <property type="entry name" value="DrrA"/>
</dbReference>
<evidence type="ECO:0000256" key="8">
    <source>
        <dbReference type="ARBA" id="ARBA00049985"/>
    </source>
</evidence>
<dbReference type="SMART" id="SM00382">
    <property type="entry name" value="AAA"/>
    <property type="match status" value="1"/>
</dbReference>
<name>A0ABY5JZ03_9BACI</name>
<evidence type="ECO:0000256" key="1">
    <source>
        <dbReference type="ARBA" id="ARBA00004413"/>
    </source>
</evidence>
<gene>
    <name evidence="10" type="ORF">NP439_02335</name>
</gene>
<feature type="domain" description="ABC transporter" evidence="9">
    <location>
        <begin position="14"/>
        <end position="244"/>
    </location>
</feature>
<dbReference type="GO" id="GO:0005524">
    <property type="term" value="F:ATP binding"/>
    <property type="evidence" value="ECO:0007669"/>
    <property type="project" value="UniProtKB-KW"/>
</dbReference>
<dbReference type="InterPro" id="IPR050763">
    <property type="entry name" value="ABC_transporter_ATP-binding"/>
</dbReference>
<keyword evidence="4" id="KW-0547">Nucleotide-binding</keyword>
<accession>A0ABY5JZ03</accession>
<comment type="subcellular location">
    <subcellularLocation>
        <location evidence="1">Cell membrane</location>
        <topology evidence="1">Peripheral membrane protein</topology>
        <orientation evidence="1">Cytoplasmic side</orientation>
    </subcellularLocation>
</comment>
<dbReference type="PANTHER" id="PTHR42711">
    <property type="entry name" value="ABC TRANSPORTER ATP-BINDING PROTEIN"/>
    <property type="match status" value="1"/>
</dbReference>
<evidence type="ECO:0000256" key="6">
    <source>
        <dbReference type="ARBA" id="ARBA00022967"/>
    </source>
</evidence>
<dbReference type="Pfam" id="PF13732">
    <property type="entry name" value="DrrA1-3_C"/>
    <property type="match status" value="1"/>
</dbReference>
<dbReference type="PROSITE" id="PS50893">
    <property type="entry name" value="ABC_TRANSPORTER_2"/>
    <property type="match status" value="1"/>
</dbReference>
<evidence type="ECO:0000256" key="5">
    <source>
        <dbReference type="ARBA" id="ARBA00022840"/>
    </source>
</evidence>
<dbReference type="InterPro" id="IPR027417">
    <property type="entry name" value="P-loop_NTPase"/>
</dbReference>
<dbReference type="PANTHER" id="PTHR42711:SF19">
    <property type="entry name" value="DOXORUBICIN RESISTANCE ATP-BINDING PROTEIN DRRA"/>
    <property type="match status" value="1"/>
</dbReference>